<reference evidence="15 16" key="1">
    <citation type="journal article" date="2009" name="J. Bacteriol.">
        <title>Complete and draft genome sequences of six members of the Aquificales.</title>
        <authorList>
            <person name="Reysenbach A.L."/>
            <person name="Hamamura N."/>
            <person name="Podar M."/>
            <person name="Griffiths E."/>
            <person name="Ferreira S."/>
            <person name="Hochstein R."/>
            <person name="Heidelberg J."/>
            <person name="Johnson J."/>
            <person name="Mead D."/>
            <person name="Pohorille A."/>
            <person name="Sarmiento M."/>
            <person name="Schweighofer K."/>
            <person name="Seshadri R."/>
            <person name="Voytek M.A."/>
        </authorList>
    </citation>
    <scope>NUCLEOTIDE SEQUENCE [LARGE SCALE GENOMIC DNA]</scope>
    <source>
        <strain evidence="16">Az-Fu1 / DSM 15241 / OCM 825</strain>
    </source>
</reference>
<dbReference type="STRING" id="204536.SULAZ_1132"/>
<dbReference type="eggNOG" id="COG0035">
    <property type="taxonomic scope" value="Bacteria"/>
</dbReference>
<dbReference type="GO" id="GO:0004845">
    <property type="term" value="F:uracil phosphoribosyltransferase activity"/>
    <property type="evidence" value="ECO:0007669"/>
    <property type="project" value="UniProtKB-UniRule"/>
</dbReference>
<dbReference type="Gene3D" id="3.40.50.2020">
    <property type="match status" value="1"/>
</dbReference>
<comment type="pathway">
    <text evidence="2">Pyrimidine metabolism; UMP biosynthesis via salvage pathway; UMP from uracil: step 1/1.</text>
</comment>
<dbReference type="HOGENOM" id="CLU_067096_2_0_0"/>
<proteinExistence type="inferred from homology"/>
<evidence type="ECO:0000256" key="12">
    <source>
        <dbReference type="ARBA" id="ARBA00072146"/>
    </source>
</evidence>
<evidence type="ECO:0000256" key="9">
    <source>
        <dbReference type="ARBA" id="ARBA00023134"/>
    </source>
</evidence>
<dbReference type="Pfam" id="PF14681">
    <property type="entry name" value="UPRTase"/>
    <property type="match status" value="1"/>
</dbReference>
<dbReference type="NCBIfam" id="TIGR01091">
    <property type="entry name" value="upp"/>
    <property type="match status" value="1"/>
</dbReference>
<sequence length="207" mass="23335">MERVFVVDNSILQNSLTKIRDKDLKPSLVRKHLSIIGKVLLIEALKNEDIKLKRIETWFTMDNFPVINEDDYVIVPILRAGLPMMEGCLEVLEDAKVGFLAIKRNEETLESKVFYERLPELENKTVIITDPMVATGGSLIKAIEIIKSKNPKKIISLNVIASKEGLERVSKFKDVFFYIGAVDPILNDKGYIVPGIGDAGDRCFNTL</sequence>
<dbReference type="EMBL" id="CP001229">
    <property type="protein sequence ID" value="ACN99552.1"/>
    <property type="molecule type" value="Genomic_DNA"/>
</dbReference>
<keyword evidence="9" id="KW-0342">GTP-binding</keyword>
<dbReference type="InterPro" id="IPR029057">
    <property type="entry name" value="PRTase-like"/>
</dbReference>
<feature type="domain" description="Phosphoribosyltransferase" evidence="14">
    <location>
        <begin position="6"/>
        <end position="206"/>
    </location>
</feature>
<comment type="similarity">
    <text evidence="3">Belongs to the UPRTase family.</text>
</comment>
<gene>
    <name evidence="15" type="primary">upp</name>
    <name evidence="15" type="ordered locus">SULAZ_1132</name>
</gene>
<dbReference type="RefSeq" id="WP_012674865.1">
    <property type="nucleotide sequence ID" value="NC_012438.1"/>
</dbReference>
<keyword evidence="16" id="KW-1185">Reference proteome</keyword>
<evidence type="ECO:0000256" key="11">
    <source>
        <dbReference type="ARBA" id="ARBA00056901"/>
    </source>
</evidence>
<dbReference type="GO" id="GO:0006223">
    <property type="term" value="P:uracil salvage"/>
    <property type="evidence" value="ECO:0007669"/>
    <property type="project" value="InterPro"/>
</dbReference>
<accession>C1DVG7</accession>
<dbReference type="NCBIfam" id="NF001097">
    <property type="entry name" value="PRK00129.1"/>
    <property type="match status" value="1"/>
</dbReference>
<comment type="cofactor">
    <cofactor evidence="1">
        <name>Mg(2+)</name>
        <dbReference type="ChEBI" id="CHEBI:18420"/>
    </cofactor>
</comment>
<keyword evidence="6 15" id="KW-0328">Glycosyltransferase</keyword>
<organism evidence="15 16">
    <name type="scientific">Sulfurihydrogenibium azorense (strain DSM 15241 / OCM 825 / Az-Fu1)</name>
    <dbReference type="NCBI Taxonomy" id="204536"/>
    <lineage>
        <taxon>Bacteria</taxon>
        <taxon>Pseudomonadati</taxon>
        <taxon>Aquificota</taxon>
        <taxon>Aquificia</taxon>
        <taxon>Aquificales</taxon>
        <taxon>Hydrogenothermaceae</taxon>
        <taxon>Sulfurihydrogenibium</taxon>
    </lineage>
</organism>
<comment type="catalytic activity">
    <reaction evidence="10">
        <text>UMP + diphosphate = 5-phospho-alpha-D-ribose 1-diphosphate + uracil</text>
        <dbReference type="Rhea" id="RHEA:13017"/>
        <dbReference type="ChEBI" id="CHEBI:17568"/>
        <dbReference type="ChEBI" id="CHEBI:33019"/>
        <dbReference type="ChEBI" id="CHEBI:57865"/>
        <dbReference type="ChEBI" id="CHEBI:58017"/>
        <dbReference type="EC" id="2.4.2.9"/>
    </reaction>
</comment>
<evidence type="ECO:0000259" key="14">
    <source>
        <dbReference type="Pfam" id="PF14681"/>
    </source>
</evidence>
<dbReference type="InterPro" id="IPR000836">
    <property type="entry name" value="PRTase_dom"/>
</dbReference>
<dbReference type="Proteomes" id="UP000001369">
    <property type="component" value="Chromosome"/>
</dbReference>
<dbReference type="UniPathway" id="UPA00574">
    <property type="reaction ID" value="UER00636"/>
</dbReference>
<dbReference type="FunFam" id="3.40.50.2020:FF:000023">
    <property type="entry name" value="Probable uracil phosphoribosyltransferase"/>
    <property type="match status" value="1"/>
</dbReference>
<evidence type="ECO:0000256" key="5">
    <source>
        <dbReference type="ARBA" id="ARBA00022533"/>
    </source>
</evidence>
<evidence type="ECO:0000256" key="6">
    <source>
        <dbReference type="ARBA" id="ARBA00022676"/>
    </source>
</evidence>
<keyword evidence="7 15" id="KW-0808">Transferase</keyword>
<dbReference type="EC" id="2.4.2.9" evidence="4 13"/>
<evidence type="ECO:0000256" key="1">
    <source>
        <dbReference type="ARBA" id="ARBA00001946"/>
    </source>
</evidence>
<dbReference type="SUPFAM" id="SSF53271">
    <property type="entry name" value="PRTase-like"/>
    <property type="match status" value="1"/>
</dbReference>
<evidence type="ECO:0000313" key="15">
    <source>
        <dbReference type="EMBL" id="ACN99552.1"/>
    </source>
</evidence>
<dbReference type="CDD" id="cd06223">
    <property type="entry name" value="PRTases_typeI"/>
    <property type="match status" value="1"/>
</dbReference>
<evidence type="ECO:0000256" key="2">
    <source>
        <dbReference type="ARBA" id="ARBA00005180"/>
    </source>
</evidence>
<name>C1DVG7_SULAA</name>
<comment type="function">
    <text evidence="11">Catalyzes the conversion of uracil and 5-phospho-alpha-D-ribose 1-diphosphate (PRPP) to UMP and diphosphate.</text>
</comment>
<dbReference type="OrthoDB" id="9781675at2"/>
<evidence type="ECO:0000256" key="13">
    <source>
        <dbReference type="NCBIfam" id="TIGR01091"/>
    </source>
</evidence>
<evidence type="ECO:0000256" key="8">
    <source>
        <dbReference type="ARBA" id="ARBA00022741"/>
    </source>
</evidence>
<evidence type="ECO:0000256" key="7">
    <source>
        <dbReference type="ARBA" id="ARBA00022679"/>
    </source>
</evidence>
<evidence type="ECO:0000256" key="10">
    <source>
        <dbReference type="ARBA" id="ARBA00052919"/>
    </source>
</evidence>
<evidence type="ECO:0000256" key="4">
    <source>
        <dbReference type="ARBA" id="ARBA00011894"/>
    </source>
</evidence>
<dbReference type="KEGG" id="saf:SULAZ_1132"/>
<evidence type="ECO:0000256" key="3">
    <source>
        <dbReference type="ARBA" id="ARBA00009516"/>
    </source>
</evidence>
<dbReference type="GO" id="GO:0044206">
    <property type="term" value="P:UMP salvage"/>
    <property type="evidence" value="ECO:0007669"/>
    <property type="project" value="UniProtKB-UniPathway"/>
</dbReference>
<protein>
    <recommendedName>
        <fullName evidence="12 13">Uracil phosphoribosyltransferase</fullName>
        <ecNumber evidence="4 13">2.4.2.9</ecNumber>
    </recommendedName>
</protein>
<dbReference type="AlphaFoldDB" id="C1DVG7"/>
<dbReference type="GO" id="GO:0005525">
    <property type="term" value="F:GTP binding"/>
    <property type="evidence" value="ECO:0007669"/>
    <property type="project" value="UniProtKB-KW"/>
</dbReference>
<keyword evidence="5" id="KW-0021">Allosteric enzyme</keyword>
<keyword evidence="8" id="KW-0547">Nucleotide-binding</keyword>
<evidence type="ECO:0000313" key="16">
    <source>
        <dbReference type="Proteomes" id="UP000001369"/>
    </source>
</evidence>
<dbReference type="InterPro" id="IPR005765">
    <property type="entry name" value="UPRT"/>
</dbReference>